<name>A0A8H6HRG0_9AGAR</name>
<accession>A0A8H6HRG0</accession>
<feature type="region of interest" description="Disordered" evidence="1">
    <location>
        <begin position="79"/>
        <end position="104"/>
    </location>
</feature>
<proteinExistence type="predicted"/>
<gene>
    <name evidence="2" type="ORF">DFP72DRAFT_850971</name>
</gene>
<dbReference type="EMBL" id="JACGCI010000051">
    <property type="protein sequence ID" value="KAF6751349.1"/>
    <property type="molecule type" value="Genomic_DNA"/>
</dbReference>
<keyword evidence="3" id="KW-1185">Reference proteome</keyword>
<protein>
    <submittedName>
        <fullName evidence="2">Uncharacterized protein</fullName>
    </submittedName>
</protein>
<dbReference type="Proteomes" id="UP000521943">
    <property type="component" value="Unassembled WGS sequence"/>
</dbReference>
<evidence type="ECO:0000313" key="2">
    <source>
        <dbReference type="EMBL" id="KAF6751349.1"/>
    </source>
</evidence>
<dbReference type="OrthoDB" id="3200752at2759"/>
<reference evidence="2 3" key="1">
    <citation type="submission" date="2020-07" db="EMBL/GenBank/DDBJ databases">
        <title>Comparative genomics of pyrophilous fungi reveals a link between fire events and developmental genes.</title>
        <authorList>
            <consortium name="DOE Joint Genome Institute"/>
            <person name="Steindorff A.S."/>
            <person name="Carver A."/>
            <person name="Calhoun S."/>
            <person name="Stillman K."/>
            <person name="Liu H."/>
            <person name="Lipzen A."/>
            <person name="Pangilinan J."/>
            <person name="Labutti K."/>
            <person name="Bruns T.D."/>
            <person name="Grigoriev I.V."/>
        </authorList>
    </citation>
    <scope>NUCLEOTIDE SEQUENCE [LARGE SCALE GENOMIC DNA]</scope>
    <source>
        <strain evidence="2 3">CBS 144469</strain>
    </source>
</reference>
<evidence type="ECO:0000256" key="1">
    <source>
        <dbReference type="SAM" id="MobiDB-lite"/>
    </source>
</evidence>
<comment type="caution">
    <text evidence="2">The sequence shown here is derived from an EMBL/GenBank/DDBJ whole genome shotgun (WGS) entry which is preliminary data.</text>
</comment>
<dbReference type="AlphaFoldDB" id="A0A8H6HRG0"/>
<sequence length="202" mass="22935">MSNLDFTLPPGMELCRKCADYAECLMRERSGIGEPVQSSPDISLEMRGELEKMVDRVREAWDNQARLHYSMEQVAHELQRSTSGTKHEHLRKKFTGPFPPKEDGSGTAQLIDEPMLFVDQQGKAVCWYLPGIFTARRCDAVYEAVKALSDHPNSALRINKSSQNWRDDRATYSNDGSGELKPGHINMSIAWYEQGHTVWIFG</sequence>
<organism evidence="2 3">
    <name type="scientific">Ephemerocybe angulata</name>
    <dbReference type="NCBI Taxonomy" id="980116"/>
    <lineage>
        <taxon>Eukaryota</taxon>
        <taxon>Fungi</taxon>
        <taxon>Dikarya</taxon>
        <taxon>Basidiomycota</taxon>
        <taxon>Agaricomycotina</taxon>
        <taxon>Agaricomycetes</taxon>
        <taxon>Agaricomycetidae</taxon>
        <taxon>Agaricales</taxon>
        <taxon>Agaricineae</taxon>
        <taxon>Psathyrellaceae</taxon>
        <taxon>Ephemerocybe</taxon>
    </lineage>
</organism>
<evidence type="ECO:0000313" key="3">
    <source>
        <dbReference type="Proteomes" id="UP000521943"/>
    </source>
</evidence>